<dbReference type="InterPro" id="IPR016187">
    <property type="entry name" value="CTDL_fold"/>
</dbReference>
<protein>
    <recommendedName>
        <fullName evidence="1">C-type lectin domain-containing protein</fullName>
    </recommendedName>
</protein>
<name>A0AAV2SKP2_MEGNR</name>
<proteinExistence type="predicted"/>
<dbReference type="CDD" id="cd00037">
    <property type="entry name" value="CLECT"/>
    <property type="match status" value="1"/>
</dbReference>
<sequence>MFTDSYRSWPDAKTKCEQEGYILAQPDDSVAVNLRKKLYEEYGDRSVAWLGARGDGSKFVYVHGGLALDNASPLWHPGSSGRRFGAGRCLLLIVDGPDFRDHPTRPYLNNPCSIPVYTLCEGDRSLAWLGARGDGSKFVYVHGGLALDNASPLWHPGSSGRRFGAGRCLLLIVDGPDFRDHPTRPYLNNPCSIPVYTLCEAI</sequence>
<evidence type="ECO:0000259" key="1">
    <source>
        <dbReference type="PROSITE" id="PS50041"/>
    </source>
</evidence>
<dbReference type="InterPro" id="IPR016186">
    <property type="entry name" value="C-type_lectin-like/link_sf"/>
</dbReference>
<dbReference type="SUPFAM" id="SSF56436">
    <property type="entry name" value="C-type lectin-like"/>
    <property type="match status" value="1"/>
</dbReference>
<keyword evidence="3" id="KW-1185">Reference proteome</keyword>
<accession>A0AAV2SKP2</accession>
<comment type="caution">
    <text evidence="2">The sequence shown here is derived from an EMBL/GenBank/DDBJ whole genome shotgun (WGS) entry which is preliminary data.</text>
</comment>
<feature type="domain" description="C-type lectin" evidence="1">
    <location>
        <begin position="1"/>
        <end position="121"/>
    </location>
</feature>
<dbReference type="InterPro" id="IPR001304">
    <property type="entry name" value="C-type_lectin-like"/>
</dbReference>
<reference evidence="2 3" key="1">
    <citation type="submission" date="2024-05" db="EMBL/GenBank/DDBJ databases">
        <authorList>
            <person name="Wallberg A."/>
        </authorList>
    </citation>
    <scope>NUCLEOTIDE SEQUENCE [LARGE SCALE GENOMIC DNA]</scope>
</reference>
<evidence type="ECO:0000313" key="3">
    <source>
        <dbReference type="Proteomes" id="UP001497623"/>
    </source>
</evidence>
<gene>
    <name evidence="2" type="ORF">MNOR_LOCUS37983</name>
</gene>
<dbReference type="AlphaFoldDB" id="A0AAV2SKP2"/>
<dbReference type="Gene3D" id="3.10.100.10">
    <property type="entry name" value="Mannose-Binding Protein A, subunit A"/>
    <property type="match status" value="1"/>
</dbReference>
<dbReference type="EMBL" id="CAXKWB010081630">
    <property type="protein sequence ID" value="CAL4205935.1"/>
    <property type="molecule type" value="Genomic_DNA"/>
</dbReference>
<dbReference type="Proteomes" id="UP001497623">
    <property type="component" value="Unassembled WGS sequence"/>
</dbReference>
<organism evidence="2 3">
    <name type="scientific">Meganyctiphanes norvegica</name>
    <name type="common">Northern krill</name>
    <name type="synonym">Thysanopoda norvegica</name>
    <dbReference type="NCBI Taxonomy" id="48144"/>
    <lineage>
        <taxon>Eukaryota</taxon>
        <taxon>Metazoa</taxon>
        <taxon>Ecdysozoa</taxon>
        <taxon>Arthropoda</taxon>
        <taxon>Crustacea</taxon>
        <taxon>Multicrustacea</taxon>
        <taxon>Malacostraca</taxon>
        <taxon>Eumalacostraca</taxon>
        <taxon>Eucarida</taxon>
        <taxon>Euphausiacea</taxon>
        <taxon>Euphausiidae</taxon>
        <taxon>Meganyctiphanes</taxon>
    </lineage>
</organism>
<evidence type="ECO:0000313" key="2">
    <source>
        <dbReference type="EMBL" id="CAL4205935.1"/>
    </source>
</evidence>
<dbReference type="PROSITE" id="PS50041">
    <property type="entry name" value="C_TYPE_LECTIN_2"/>
    <property type="match status" value="1"/>
</dbReference>